<dbReference type="OrthoDB" id="196624at2157"/>
<organism evidence="1 2">
    <name type="scientific">Haloglomus irregulare</name>
    <dbReference type="NCBI Taxonomy" id="2234134"/>
    <lineage>
        <taxon>Archaea</taxon>
        <taxon>Methanobacteriati</taxon>
        <taxon>Methanobacteriota</taxon>
        <taxon>Stenosarchaea group</taxon>
        <taxon>Halobacteria</taxon>
        <taxon>Halobacteriales</taxon>
        <taxon>Natronomonadaceae</taxon>
        <taxon>Haloglomus</taxon>
    </lineage>
</organism>
<dbReference type="EMBL" id="QMDX01000001">
    <property type="protein sequence ID" value="TSD16309.1"/>
    <property type="molecule type" value="Genomic_DNA"/>
</dbReference>
<proteinExistence type="predicted"/>
<name>A0A554NFZ9_9EURY</name>
<sequence>MSDSPPTHPAADRDTKQARLKHPSGILHLMQHERVPILIDAILDLPPGREFNKSELADHAGVTRQTVGTYTDLLLEVDIIEEVPNTTPRRYRLASSDVVKKLFALSSALNAAGDQDRQ</sequence>
<reference evidence="1 2" key="1">
    <citation type="submission" date="2018-06" db="EMBL/GenBank/DDBJ databases">
        <title>Natronomonas sp. F16-60 a new haloarchaeon isolated from a solar saltern of Isla Cristina, Huelva, Spain.</title>
        <authorList>
            <person name="Duran-Viseras A."/>
            <person name="Sanchez-Porro C."/>
            <person name="Ventosa A."/>
        </authorList>
    </citation>
    <scope>NUCLEOTIDE SEQUENCE [LARGE SCALE GENOMIC DNA]</scope>
    <source>
        <strain evidence="1 2">F16-60</strain>
    </source>
</reference>
<keyword evidence="2" id="KW-1185">Reference proteome</keyword>
<dbReference type="Proteomes" id="UP000319894">
    <property type="component" value="Unassembled WGS sequence"/>
</dbReference>
<dbReference type="SUPFAM" id="SSF46785">
    <property type="entry name" value="Winged helix' DNA-binding domain"/>
    <property type="match status" value="1"/>
</dbReference>
<evidence type="ECO:0000313" key="1">
    <source>
        <dbReference type="EMBL" id="TSD16309.1"/>
    </source>
</evidence>
<evidence type="ECO:0000313" key="2">
    <source>
        <dbReference type="Proteomes" id="UP000319894"/>
    </source>
</evidence>
<protein>
    <submittedName>
        <fullName evidence="1">Uncharacterized protein</fullName>
    </submittedName>
</protein>
<comment type="caution">
    <text evidence="1">The sequence shown here is derived from an EMBL/GenBank/DDBJ whole genome shotgun (WGS) entry which is preliminary data.</text>
</comment>
<dbReference type="AlphaFoldDB" id="A0A554NFZ9"/>
<accession>A0A554NFZ9</accession>
<dbReference type="InParanoid" id="A0A554NFZ9"/>
<dbReference type="InterPro" id="IPR036390">
    <property type="entry name" value="WH_DNA-bd_sf"/>
</dbReference>
<dbReference type="RefSeq" id="WP_144260651.1">
    <property type="nucleotide sequence ID" value="NZ_QMDX01000001.1"/>
</dbReference>
<gene>
    <name evidence="1" type="ORF">DP107_03110</name>
</gene>